<evidence type="ECO:0000256" key="5">
    <source>
        <dbReference type="ARBA" id="ARBA00038359"/>
    </source>
</evidence>
<dbReference type="Pfam" id="PF20684">
    <property type="entry name" value="Fung_rhodopsin"/>
    <property type="match status" value="1"/>
</dbReference>
<feature type="domain" description="Rhodopsin" evidence="7">
    <location>
        <begin position="5"/>
        <end position="228"/>
    </location>
</feature>
<feature type="transmembrane region" description="Helical" evidence="6">
    <location>
        <begin position="9"/>
        <end position="28"/>
    </location>
</feature>
<accession>A0ABR4PJP0</accession>
<comment type="caution">
    <text evidence="8">The sequence shown here is derived from an EMBL/GenBank/DDBJ whole genome shotgun (WGS) entry which is preliminary data.</text>
</comment>
<name>A0ABR4PJP0_9HELO</name>
<dbReference type="PANTHER" id="PTHR33048:SF47">
    <property type="entry name" value="INTEGRAL MEMBRANE PROTEIN-RELATED"/>
    <property type="match status" value="1"/>
</dbReference>
<keyword evidence="9" id="KW-1185">Reference proteome</keyword>
<comment type="similarity">
    <text evidence="5">Belongs to the SAT4 family.</text>
</comment>
<feature type="transmembrane region" description="Helical" evidence="6">
    <location>
        <begin position="171"/>
        <end position="189"/>
    </location>
</feature>
<dbReference type="InterPro" id="IPR052337">
    <property type="entry name" value="SAT4-like"/>
</dbReference>
<evidence type="ECO:0000256" key="4">
    <source>
        <dbReference type="ARBA" id="ARBA00023136"/>
    </source>
</evidence>
<feature type="transmembrane region" description="Helical" evidence="6">
    <location>
        <begin position="138"/>
        <end position="159"/>
    </location>
</feature>
<dbReference type="PANTHER" id="PTHR33048">
    <property type="entry name" value="PTH11-LIKE INTEGRAL MEMBRANE PROTEIN (AFU_ORTHOLOGUE AFUA_5G11245)"/>
    <property type="match status" value="1"/>
</dbReference>
<sequence>MRNKMLDDYTMILPIFTYTTAIAGIYTYDGLMSSIDFNTITTEQSMIIGRQLGILNVLSETAIQTTLWTIKASLLIVYYRLTFNLEYNKAVIAVGVFTGLGYVTVLMVLYYGWCRPFSQYLVLQPEVEECLTWRHYNIIQLALNTSSDLMILIVPVATVLDTRFIMERKTVLACIFSLGIFTITATILTKISVFNHPTEPVWVLWSIREVSTAMLVGNLILCRPMLRKINQCIPSFRALPSLSSRKPSQATDLTMRTSSTEGTQMSFITVPPIMLLGEKNSPV</sequence>
<reference evidence="8 9" key="1">
    <citation type="submission" date="2024-06" db="EMBL/GenBank/DDBJ databases">
        <title>Complete genome of Phlyctema vagabunda strain 19-DSS-EL-015.</title>
        <authorList>
            <person name="Fiorenzani C."/>
        </authorList>
    </citation>
    <scope>NUCLEOTIDE SEQUENCE [LARGE SCALE GENOMIC DNA]</scope>
    <source>
        <strain evidence="8 9">19-DSS-EL-015</strain>
    </source>
</reference>
<proteinExistence type="inferred from homology"/>
<protein>
    <submittedName>
        <fullName evidence="8">UbiD family decarboxylase</fullName>
    </submittedName>
</protein>
<evidence type="ECO:0000256" key="6">
    <source>
        <dbReference type="SAM" id="Phobius"/>
    </source>
</evidence>
<feature type="transmembrane region" description="Helical" evidence="6">
    <location>
        <begin position="61"/>
        <end position="79"/>
    </location>
</feature>
<evidence type="ECO:0000256" key="1">
    <source>
        <dbReference type="ARBA" id="ARBA00004141"/>
    </source>
</evidence>
<dbReference type="InterPro" id="IPR049326">
    <property type="entry name" value="Rhodopsin_dom_fungi"/>
</dbReference>
<keyword evidence="4 6" id="KW-0472">Membrane</keyword>
<dbReference type="EMBL" id="JBFCZG010000004">
    <property type="protein sequence ID" value="KAL3423520.1"/>
    <property type="molecule type" value="Genomic_DNA"/>
</dbReference>
<evidence type="ECO:0000256" key="2">
    <source>
        <dbReference type="ARBA" id="ARBA00022692"/>
    </source>
</evidence>
<feature type="transmembrane region" description="Helical" evidence="6">
    <location>
        <begin position="201"/>
        <end position="221"/>
    </location>
</feature>
<organism evidence="8 9">
    <name type="scientific">Phlyctema vagabunda</name>
    <dbReference type="NCBI Taxonomy" id="108571"/>
    <lineage>
        <taxon>Eukaryota</taxon>
        <taxon>Fungi</taxon>
        <taxon>Dikarya</taxon>
        <taxon>Ascomycota</taxon>
        <taxon>Pezizomycotina</taxon>
        <taxon>Leotiomycetes</taxon>
        <taxon>Helotiales</taxon>
        <taxon>Dermateaceae</taxon>
        <taxon>Phlyctema</taxon>
    </lineage>
</organism>
<comment type="subcellular location">
    <subcellularLocation>
        <location evidence="1">Membrane</location>
        <topology evidence="1">Multi-pass membrane protein</topology>
    </subcellularLocation>
</comment>
<keyword evidence="2 6" id="KW-0812">Transmembrane</keyword>
<keyword evidence="3 6" id="KW-1133">Transmembrane helix</keyword>
<gene>
    <name evidence="8" type="ORF">PVAG01_05267</name>
</gene>
<evidence type="ECO:0000313" key="9">
    <source>
        <dbReference type="Proteomes" id="UP001629113"/>
    </source>
</evidence>
<dbReference type="Proteomes" id="UP001629113">
    <property type="component" value="Unassembled WGS sequence"/>
</dbReference>
<evidence type="ECO:0000313" key="8">
    <source>
        <dbReference type="EMBL" id="KAL3423520.1"/>
    </source>
</evidence>
<evidence type="ECO:0000256" key="3">
    <source>
        <dbReference type="ARBA" id="ARBA00022989"/>
    </source>
</evidence>
<evidence type="ECO:0000259" key="7">
    <source>
        <dbReference type="Pfam" id="PF20684"/>
    </source>
</evidence>
<feature type="transmembrane region" description="Helical" evidence="6">
    <location>
        <begin position="91"/>
        <end position="113"/>
    </location>
</feature>